<dbReference type="GO" id="GO:0000402">
    <property type="term" value="F:crossed form four-way junction DNA binding"/>
    <property type="evidence" value="ECO:0007669"/>
    <property type="project" value="TreeGrafter"/>
</dbReference>
<reference evidence="2 3" key="1">
    <citation type="journal article" date="2007" name="Proc. Natl. Acad. Sci. U.S.A.">
        <title>Independent sorting-out of thousands of duplicated gene pairs in two yeast species descended from a whole-genome duplication.</title>
        <authorList>
            <person name="Scannell D.R."/>
            <person name="Frank A.C."/>
            <person name="Conant G.C."/>
            <person name="Byrne K.P."/>
            <person name="Woolfit M."/>
            <person name="Wolfe K.H."/>
        </authorList>
    </citation>
    <scope>NUCLEOTIDE SEQUENCE [LARGE SCALE GENOMIC DNA]</scope>
    <source>
        <strain evidence="3">ATCC 22028 / DSM 70294 / BCRC 21397 / CBS 2163 / NBRC 10782 / NRRL Y-8283 / UCD 57-17</strain>
    </source>
</reference>
<dbReference type="FunCoup" id="A7TPG9">
    <property type="interactions" value="39"/>
</dbReference>
<name>A7TPG9_VANPO</name>
<dbReference type="OMA" id="DTGISNF"/>
<dbReference type="Pfam" id="PF09159">
    <property type="entry name" value="Ydc2-catalyt"/>
    <property type="match status" value="1"/>
</dbReference>
<dbReference type="PANTHER" id="PTHR28072:SF1">
    <property type="entry name" value="CRUCIFORM CUTTING ENDONUCLEASE 1, MITOCHONDRIAL-RELATED"/>
    <property type="match status" value="1"/>
</dbReference>
<evidence type="ECO:0000313" key="2">
    <source>
        <dbReference type="EMBL" id="EDO15813.1"/>
    </source>
</evidence>
<dbReference type="RefSeq" id="XP_001643671.1">
    <property type="nucleotide sequence ID" value="XM_001643621.1"/>
</dbReference>
<proteinExistence type="predicted"/>
<organism evidence="3">
    <name type="scientific">Vanderwaltozyma polyspora (strain ATCC 22028 / DSM 70294 / BCRC 21397 / CBS 2163 / NBRC 10782 / NRRL Y-8283 / UCD 57-17)</name>
    <name type="common">Kluyveromyces polysporus</name>
    <dbReference type="NCBI Taxonomy" id="436907"/>
    <lineage>
        <taxon>Eukaryota</taxon>
        <taxon>Fungi</taxon>
        <taxon>Dikarya</taxon>
        <taxon>Ascomycota</taxon>
        <taxon>Saccharomycotina</taxon>
        <taxon>Saccharomycetes</taxon>
        <taxon>Saccharomycetales</taxon>
        <taxon>Saccharomycetaceae</taxon>
        <taxon>Vanderwaltozyma</taxon>
    </lineage>
</organism>
<dbReference type="SUPFAM" id="SSF53098">
    <property type="entry name" value="Ribonuclease H-like"/>
    <property type="match status" value="1"/>
</dbReference>
<gene>
    <name evidence="2" type="ORF">Kpol_1057p1</name>
</gene>
<dbReference type="PANTHER" id="PTHR28072">
    <property type="entry name" value="CRUCIFORM CUTTING ENDONUCLEASE 1, MITOCHONDRIAL-RELATED"/>
    <property type="match status" value="1"/>
</dbReference>
<feature type="domain" description="Mitochondrial resolvase Ydc2 catalytic" evidence="1">
    <location>
        <begin position="67"/>
        <end position="321"/>
    </location>
</feature>
<dbReference type="GeneID" id="5543945"/>
<dbReference type="InterPro" id="IPR012337">
    <property type="entry name" value="RNaseH-like_sf"/>
</dbReference>
<dbReference type="Proteomes" id="UP000000267">
    <property type="component" value="Unassembled WGS sequence"/>
</dbReference>
<dbReference type="STRING" id="436907.A7TPG9"/>
<dbReference type="KEGG" id="vpo:Kpol_1057p1"/>
<dbReference type="HOGENOM" id="CLU_055501_0_0_1"/>
<accession>A7TPG9</accession>
<dbReference type="eggNOG" id="ENOG502S4DK">
    <property type="taxonomic scope" value="Eukaryota"/>
</dbReference>
<dbReference type="CDD" id="cd16963">
    <property type="entry name" value="CCE1"/>
    <property type="match status" value="1"/>
</dbReference>
<dbReference type="AlphaFoldDB" id="A7TPG9"/>
<dbReference type="Gene3D" id="3.30.420.10">
    <property type="entry name" value="Ribonuclease H-like superfamily/Ribonuclease H"/>
    <property type="match status" value="1"/>
</dbReference>
<dbReference type="InParanoid" id="A7TPG9"/>
<dbReference type="GO" id="GO:0004520">
    <property type="term" value="F:DNA endonuclease activity"/>
    <property type="evidence" value="ECO:0007669"/>
    <property type="project" value="TreeGrafter"/>
</dbReference>
<dbReference type="GO" id="GO:0070336">
    <property type="term" value="F:flap-structured DNA binding"/>
    <property type="evidence" value="ECO:0007669"/>
    <property type="project" value="TreeGrafter"/>
</dbReference>
<sequence>MGSHKGILDALDALCKRSNSRTLRQLGLGIGASTGSTKNEMRIRLINQARTLDILRSRRLDEGSLSIMGIDAGVSNFSLAKFCWPTDSRLPSLTGWDKFQLEQKFLSDKEPAVLSLHPHEITTVCGQLVQTLDQEFGIPNLYAIERQRARTMSSKSVLEPVLKSNILEHVLFATLFNRRQYSATLPRMEYNVESSDPGRMTSYWMELPSMQGIKAEFQDNLKLEQTKLSGKNSKLLRINIVKRIIDAAVFNKDVPERLIDLEPKLRNRLLDRITTDTNDYKLFDVLQLSPEQAGAKKDDDLADSFLHGLAWVQWLRTYNDLYALAIKDLDSINLDDLRISTNDQD</sequence>
<dbReference type="OrthoDB" id="5552842at2759"/>
<dbReference type="InterPro" id="IPR039197">
    <property type="entry name" value="Mrs1/Cce1"/>
</dbReference>
<dbReference type="InterPro" id="IPR015242">
    <property type="entry name" value="Ydc2_cat"/>
</dbReference>
<dbReference type="GO" id="GO:0005739">
    <property type="term" value="C:mitochondrion"/>
    <property type="evidence" value="ECO:0007669"/>
    <property type="project" value="TreeGrafter"/>
</dbReference>
<keyword evidence="3" id="KW-1185">Reference proteome</keyword>
<dbReference type="PhylomeDB" id="A7TPG9"/>
<dbReference type="InterPro" id="IPR036397">
    <property type="entry name" value="RNaseH_sf"/>
</dbReference>
<dbReference type="EMBL" id="DS480443">
    <property type="protein sequence ID" value="EDO15813.1"/>
    <property type="molecule type" value="Genomic_DNA"/>
</dbReference>
<evidence type="ECO:0000259" key="1">
    <source>
        <dbReference type="Pfam" id="PF09159"/>
    </source>
</evidence>
<evidence type="ECO:0000313" key="3">
    <source>
        <dbReference type="Proteomes" id="UP000000267"/>
    </source>
</evidence>
<dbReference type="GO" id="GO:0000403">
    <property type="term" value="F:Y-form DNA binding"/>
    <property type="evidence" value="ECO:0007669"/>
    <property type="project" value="TreeGrafter"/>
</dbReference>
<protein>
    <recommendedName>
        <fullName evidence="1">Mitochondrial resolvase Ydc2 catalytic domain-containing protein</fullName>
    </recommendedName>
</protein>